<dbReference type="EMBL" id="LLYW01000007">
    <property type="protein sequence ID" value="KUH34316.1"/>
    <property type="molecule type" value="Genomic_DNA"/>
</dbReference>
<dbReference type="OrthoDB" id="148350at2157"/>
<comment type="caution">
    <text evidence="1">The sequence shown here is derived from an EMBL/GenBank/DDBJ whole genome shotgun (WGS) entry which is preliminary data.</text>
</comment>
<keyword evidence="2" id="KW-1185">Reference proteome</keyword>
<name>A0A124EBK1_9EURY</name>
<dbReference type="RefSeq" id="WP_058938111.1">
    <property type="nucleotide sequence ID" value="NZ_LLYW01000007.1"/>
</dbReference>
<dbReference type="Proteomes" id="UP000053462">
    <property type="component" value="Unassembled WGS sequence"/>
</dbReference>
<sequence>MKRLWALIILTLFIGAAAPQVTGYNVTERVGVEISPNSELLSVVYYLAFGRSDPFVINRDGYLDEVDSYFASYRNHRAVQMLREHLENTSSISERDLRLYYTEYYLLLCTEPPELQPWGNIGDPWTLDFIEALRDFARESDFMTFYRTHQDYYWEDLGIYENALSLLPMDEFMGRYTDVSNVRFEFLHPFLVAIHGHSFNPVRDGVQIYGAGGMVPLVRRDPQRTAWSYKTARDTMFGLPLNMDYVNNTGLDELIYLGFVYHELGHDITLPGLYANYGDAYALAYLEEAIEGDMPYLARYDIHFWDRTGMIYEGFADGWLDFALSNVDPDYAALAVWLQRAWGEFWIDEVLQLYGKYAAMSVQNSVPLDDYVDEMLVDLRTLIPPENAGKLYSERVPVTPLRAFDRGAVEGRVVVVYGTQNPDPSGVERDRETAEAIAENLRVFYSQWDGTVEVSVKADVNVTDEDMGLNLVLVGGPYSNSLVDELDEGFPLRFVPVGDDHWVLERNPDWEVYSYVLTSNEEDPVITGELGNITGTAVIMAVRNPYNQGNYIVWVAGENRNLTALFQNPTYYLSSYEIWSEKGIEMGFYVQPEASGTS</sequence>
<dbReference type="AlphaFoldDB" id="A0A124EBK1"/>
<evidence type="ECO:0000313" key="2">
    <source>
        <dbReference type="Proteomes" id="UP000053462"/>
    </source>
</evidence>
<organism evidence="1 2">
    <name type="scientific">Thermococcus celericrescens</name>
    <dbReference type="NCBI Taxonomy" id="227598"/>
    <lineage>
        <taxon>Archaea</taxon>
        <taxon>Methanobacteriati</taxon>
        <taxon>Methanobacteriota</taxon>
        <taxon>Thermococci</taxon>
        <taxon>Thermococcales</taxon>
        <taxon>Thermococcaceae</taxon>
        <taxon>Thermococcus</taxon>
    </lineage>
</organism>
<accession>A0A124EBK1</accession>
<reference evidence="1 2" key="1">
    <citation type="submission" date="2015-10" db="EMBL/GenBank/DDBJ databases">
        <title>Draft genome sequence of Thermococcus celericrescens strain DSM 17994.</title>
        <authorList>
            <person name="Hong S.-J."/>
            <person name="Park C.-E."/>
            <person name="Shin J.-H."/>
        </authorList>
    </citation>
    <scope>NUCLEOTIDE SEQUENCE [LARGE SCALE GENOMIC DNA]</scope>
    <source>
        <strain evidence="1 2">DSM 17994</strain>
    </source>
</reference>
<evidence type="ECO:0008006" key="3">
    <source>
        <dbReference type="Google" id="ProtNLM"/>
    </source>
</evidence>
<evidence type="ECO:0000313" key="1">
    <source>
        <dbReference type="EMBL" id="KUH34316.1"/>
    </source>
</evidence>
<gene>
    <name evidence="1" type="ORF">APY94_02330</name>
</gene>
<proteinExistence type="predicted"/>
<protein>
    <recommendedName>
        <fullName evidence="3">S-layer protein C-terminal domain-containing protein</fullName>
    </recommendedName>
</protein>